<reference evidence="3" key="1">
    <citation type="submission" date="2015-08" db="EMBL/GenBank/DDBJ databases">
        <title>Genome sequencing project for genomic taxonomy and phylogenomics of Bacillus-like bacteria.</title>
        <authorList>
            <person name="Liu B."/>
            <person name="Wang J."/>
            <person name="Zhu Y."/>
            <person name="Liu G."/>
            <person name="Chen Q."/>
            <person name="Chen Z."/>
            <person name="Lan J."/>
            <person name="Che J."/>
            <person name="Ge C."/>
            <person name="Shi H."/>
            <person name="Pan Z."/>
            <person name="Liu X."/>
        </authorList>
    </citation>
    <scope>NUCLEOTIDE SEQUENCE [LARGE SCALE GENOMIC DNA]</scope>
    <source>
        <strain evidence="3">FJAT-4402</strain>
    </source>
</reference>
<dbReference type="EMBL" id="CP012600">
    <property type="protein sequence ID" value="ALC83496.1"/>
    <property type="molecule type" value="Genomic_DNA"/>
</dbReference>
<feature type="transmembrane region" description="Helical" evidence="1">
    <location>
        <begin position="56"/>
        <end position="79"/>
    </location>
</feature>
<dbReference type="PATRIC" id="fig|1441095.3.peg.4336"/>
<feature type="transmembrane region" description="Helical" evidence="1">
    <location>
        <begin position="91"/>
        <end position="113"/>
    </location>
</feature>
<evidence type="ECO:0000313" key="3">
    <source>
        <dbReference type="Proteomes" id="UP000067625"/>
    </source>
</evidence>
<feature type="transmembrane region" description="Helical" evidence="1">
    <location>
        <begin position="12"/>
        <end position="36"/>
    </location>
</feature>
<evidence type="ECO:0000256" key="1">
    <source>
        <dbReference type="SAM" id="Phobius"/>
    </source>
</evidence>
<keyword evidence="3" id="KW-1185">Reference proteome</keyword>
<organism evidence="2 3">
    <name type="scientific">Bacillus gobiensis</name>
    <dbReference type="NCBI Taxonomy" id="1441095"/>
    <lineage>
        <taxon>Bacteria</taxon>
        <taxon>Bacillati</taxon>
        <taxon>Bacillota</taxon>
        <taxon>Bacilli</taxon>
        <taxon>Bacillales</taxon>
        <taxon>Bacillaceae</taxon>
        <taxon>Bacillus</taxon>
    </lineage>
</organism>
<keyword evidence="1" id="KW-0472">Membrane</keyword>
<feature type="transmembrane region" description="Helical" evidence="1">
    <location>
        <begin position="133"/>
        <end position="154"/>
    </location>
</feature>
<gene>
    <name evidence="2" type="ORF">AM592_19605</name>
</gene>
<protein>
    <recommendedName>
        <fullName evidence="4">DUF3995 domain-containing protein</fullName>
    </recommendedName>
</protein>
<keyword evidence="1" id="KW-0812">Transmembrane</keyword>
<dbReference type="OrthoDB" id="2870692at2"/>
<accession>A0A0M3RAN4</accession>
<dbReference type="Proteomes" id="UP000067625">
    <property type="component" value="Chromosome"/>
</dbReference>
<evidence type="ECO:0000313" key="2">
    <source>
        <dbReference type="EMBL" id="ALC83496.1"/>
    </source>
</evidence>
<evidence type="ECO:0008006" key="4">
    <source>
        <dbReference type="Google" id="ProtNLM"/>
    </source>
</evidence>
<keyword evidence="1" id="KW-1133">Transmembrane helix</keyword>
<dbReference type="RefSeq" id="WP_053605345.1">
    <property type="nucleotide sequence ID" value="NZ_CP012600.1"/>
</dbReference>
<dbReference type="AlphaFoldDB" id="A0A0M3RAN4"/>
<proteinExistence type="predicted"/>
<name>A0A0M3RAN4_9BACI</name>
<sequence>MTRKLSDKCGYAASISLIPYAILKTLWAFGVTIMVSEKGIEELHASMRTSADPVSSFLYSCGIDITVILAVIASLLALALVRPWGRNVPHLLVLIPAWLGGITFISVSIITFYKLIGGSINLSNSPEFEPWVLIPVYGGFFTWGVTICLAALSYQIRTR</sequence>
<reference evidence="2 3" key="2">
    <citation type="journal article" date="2016" name="Int. J. Syst. Evol. Microbiol.">
        <title>Bacillus gobiensis sp. nov., isolated from a soil sample.</title>
        <authorList>
            <person name="Liu B."/>
            <person name="Liu G.H."/>
            <person name="Cetin S."/>
            <person name="Schumann P."/>
            <person name="Pan Z.Z."/>
            <person name="Chen Q.Q."/>
        </authorList>
    </citation>
    <scope>NUCLEOTIDE SEQUENCE [LARGE SCALE GENOMIC DNA]</scope>
    <source>
        <strain evidence="2 3">FJAT-4402</strain>
    </source>
</reference>